<reference evidence="2" key="1">
    <citation type="submission" date="2020-07" db="EMBL/GenBank/DDBJ databases">
        <title>Huge and variable diversity of episymbiotic CPR bacteria and DPANN archaea in groundwater ecosystems.</title>
        <authorList>
            <person name="He C.Y."/>
            <person name="Keren R."/>
            <person name="Whittaker M."/>
            <person name="Farag I.F."/>
            <person name="Doudna J."/>
            <person name="Cate J.H.D."/>
            <person name="Banfield J.F."/>
        </authorList>
    </citation>
    <scope>NUCLEOTIDE SEQUENCE</scope>
    <source>
        <strain evidence="2">NC_groundwater_1586_Pr3_B-0.1um_66_15</strain>
    </source>
</reference>
<organism evidence="2 3">
    <name type="scientific">Devosia nanyangense</name>
    <dbReference type="NCBI Taxonomy" id="1228055"/>
    <lineage>
        <taxon>Bacteria</taxon>
        <taxon>Pseudomonadati</taxon>
        <taxon>Pseudomonadota</taxon>
        <taxon>Alphaproteobacteria</taxon>
        <taxon>Hyphomicrobiales</taxon>
        <taxon>Devosiaceae</taxon>
        <taxon>Devosia</taxon>
    </lineage>
</organism>
<dbReference type="Proteomes" id="UP000782610">
    <property type="component" value="Unassembled WGS sequence"/>
</dbReference>
<sequence length="416" mass="45017">MTAAKKPSLDPAIARLTVTPEARRLWAWPLVGLLERPVTSQRDVAELAFCLNVILPRYGSVAEEADAVIALCRSRSRSKPGARLVLLLAALGAQGAPTPDKVLQAVAAALRVAPRDVQARVGLQVDWLPHPETTALKVIARLAYLQDRKALQGEERAVRLAVYDLVCWHRQQGRVTSPVALNALACLVGLVDPVTAKVDWSLLGVGHDLRDELRVADYETAARSTFEYRAVLARQVGRPVLQRRAEGTDRFNEAVDRALLESLPEGEVSVAALIADTRDRVLHSPLPALADLAGLTDEDLLQMVGDPDPEFDKALERVRPRRPGLDETTAALGLRRATAATLRNAAAPLVEQRLVQADAPRREEEGLRALQADAFAAANGDPEAKARLRAMCAPAVASPVADVSNPSRLPARPARR</sequence>
<proteinExistence type="predicted"/>
<feature type="region of interest" description="Disordered" evidence="1">
    <location>
        <begin position="395"/>
        <end position="416"/>
    </location>
</feature>
<dbReference type="EMBL" id="JACRAF010000041">
    <property type="protein sequence ID" value="MBI4923002.1"/>
    <property type="molecule type" value="Genomic_DNA"/>
</dbReference>
<evidence type="ECO:0000313" key="3">
    <source>
        <dbReference type="Proteomes" id="UP000782610"/>
    </source>
</evidence>
<comment type="caution">
    <text evidence="2">The sequence shown here is derived from an EMBL/GenBank/DDBJ whole genome shotgun (WGS) entry which is preliminary data.</text>
</comment>
<evidence type="ECO:0000313" key="2">
    <source>
        <dbReference type="EMBL" id="MBI4923002.1"/>
    </source>
</evidence>
<evidence type="ECO:0000256" key="1">
    <source>
        <dbReference type="SAM" id="MobiDB-lite"/>
    </source>
</evidence>
<feature type="compositionally biased region" description="Low complexity" evidence="1">
    <location>
        <begin position="395"/>
        <end position="407"/>
    </location>
</feature>
<dbReference type="AlphaFoldDB" id="A0A933NZX7"/>
<gene>
    <name evidence="2" type="ORF">HY834_14755</name>
</gene>
<protein>
    <submittedName>
        <fullName evidence="2">Uncharacterized protein</fullName>
    </submittedName>
</protein>
<name>A0A933NZX7_9HYPH</name>
<accession>A0A933NZX7</accession>